<dbReference type="AlphaFoldDB" id="A0A7V8II45"/>
<comment type="caution">
    <text evidence="1">The sequence shown here is derived from an EMBL/GenBank/DDBJ whole genome shotgun (WGS) entry which is preliminary data.</text>
</comment>
<keyword evidence="2" id="KW-1185">Reference proteome</keyword>
<dbReference type="EMBL" id="JSXC01000034">
    <property type="protein sequence ID" value="KHN51196.1"/>
    <property type="molecule type" value="Genomic_DNA"/>
</dbReference>
<reference evidence="1 2" key="1">
    <citation type="submission" date="2014-10" db="EMBL/GenBank/DDBJ databases">
        <title>Genome sequence of Pectobacterium carotovorum M022.</title>
        <authorList>
            <person name="Chan K.-G."/>
            <person name="Tan W.-S."/>
        </authorList>
    </citation>
    <scope>NUCLEOTIDE SEQUENCE [LARGE SCALE GENOMIC DNA]</scope>
    <source>
        <strain evidence="1 2">M022</strain>
    </source>
</reference>
<sequence length="78" mass="8985">MPIYPSYFKLHVRWLHLGLYPNGWVYIGNLNTFPKATLLAMKYEILIFLAVNVTKCIFQAIVEHEGPARAFRDSLASD</sequence>
<evidence type="ECO:0000313" key="1">
    <source>
        <dbReference type="EMBL" id="KHN51196.1"/>
    </source>
</evidence>
<evidence type="ECO:0000313" key="2">
    <source>
        <dbReference type="Proteomes" id="UP000053038"/>
    </source>
</evidence>
<organism evidence="1 2">
    <name type="scientific">Pectobacterium fontis</name>
    <dbReference type="NCBI Taxonomy" id="2558042"/>
    <lineage>
        <taxon>Bacteria</taxon>
        <taxon>Pseudomonadati</taxon>
        <taxon>Pseudomonadota</taxon>
        <taxon>Gammaproteobacteria</taxon>
        <taxon>Enterobacterales</taxon>
        <taxon>Pectobacteriaceae</taxon>
        <taxon>Pectobacterium</taxon>
    </lineage>
</organism>
<accession>A0A7V8II45</accession>
<name>A0A7V8II45_9GAMM</name>
<gene>
    <name evidence="1" type="ORF">OI69_11425</name>
</gene>
<proteinExistence type="predicted"/>
<dbReference type="Proteomes" id="UP000053038">
    <property type="component" value="Unassembled WGS sequence"/>
</dbReference>
<protein>
    <submittedName>
        <fullName evidence="1">Uncharacterized protein</fullName>
    </submittedName>
</protein>